<dbReference type="PANTHER" id="PTHR43547">
    <property type="entry name" value="TWO-COMPONENT HISTIDINE KINASE"/>
    <property type="match status" value="1"/>
</dbReference>
<dbReference type="CDD" id="cd00075">
    <property type="entry name" value="HATPase"/>
    <property type="match status" value="1"/>
</dbReference>
<evidence type="ECO:0000256" key="4">
    <source>
        <dbReference type="ARBA" id="ARBA00022679"/>
    </source>
</evidence>
<evidence type="ECO:0000256" key="5">
    <source>
        <dbReference type="ARBA" id="ARBA00022777"/>
    </source>
</evidence>
<dbReference type="PROSITE" id="PS50268">
    <property type="entry name" value="CADHERIN_2"/>
    <property type="match status" value="1"/>
</dbReference>
<evidence type="ECO:0000256" key="3">
    <source>
        <dbReference type="ARBA" id="ARBA00022553"/>
    </source>
</evidence>
<dbReference type="RefSeq" id="WP_109264378.1">
    <property type="nucleotide sequence ID" value="NZ_QEWP01000007.1"/>
</dbReference>
<accession>A0A2U2B8M3</accession>
<dbReference type="EMBL" id="QEWP01000007">
    <property type="protein sequence ID" value="PWD99393.1"/>
    <property type="molecule type" value="Genomic_DNA"/>
</dbReference>
<keyword evidence="9" id="KW-0472">Membrane</keyword>
<dbReference type="InterPro" id="IPR036890">
    <property type="entry name" value="HATPase_C_sf"/>
</dbReference>
<evidence type="ECO:0000313" key="15">
    <source>
        <dbReference type="Proteomes" id="UP000244956"/>
    </source>
</evidence>
<dbReference type="InterPro" id="IPR002126">
    <property type="entry name" value="Cadherin-like_dom"/>
</dbReference>
<evidence type="ECO:0000259" key="13">
    <source>
        <dbReference type="PROSITE" id="PS50268"/>
    </source>
</evidence>
<organism evidence="14 15">
    <name type="scientific">Marinilabilia rubra</name>
    <dbReference type="NCBI Taxonomy" id="2162893"/>
    <lineage>
        <taxon>Bacteria</taxon>
        <taxon>Pseudomonadati</taxon>
        <taxon>Bacteroidota</taxon>
        <taxon>Bacteroidia</taxon>
        <taxon>Marinilabiliales</taxon>
        <taxon>Marinilabiliaceae</taxon>
        <taxon>Marinilabilia</taxon>
    </lineage>
</organism>
<protein>
    <recommendedName>
        <fullName evidence="2">histidine kinase</fullName>
        <ecNumber evidence="2">2.7.13.3</ecNumber>
    </recommendedName>
</protein>
<dbReference type="InterPro" id="IPR011110">
    <property type="entry name" value="Reg_prop"/>
</dbReference>
<dbReference type="PANTHER" id="PTHR43547:SF2">
    <property type="entry name" value="HYBRID SIGNAL TRANSDUCTION HISTIDINE KINASE C"/>
    <property type="match status" value="1"/>
</dbReference>
<dbReference type="Pfam" id="PF07495">
    <property type="entry name" value="Y_Y_Y"/>
    <property type="match status" value="1"/>
</dbReference>
<dbReference type="SMART" id="SM00342">
    <property type="entry name" value="HTH_ARAC"/>
    <property type="match status" value="1"/>
</dbReference>
<dbReference type="GO" id="GO:0005509">
    <property type="term" value="F:calcium ion binding"/>
    <property type="evidence" value="ECO:0007669"/>
    <property type="project" value="InterPro"/>
</dbReference>
<evidence type="ECO:0000256" key="8">
    <source>
        <dbReference type="PROSITE-ProRule" id="PRU00169"/>
    </source>
</evidence>
<feature type="transmembrane region" description="Helical" evidence="9">
    <location>
        <begin position="794"/>
        <end position="811"/>
    </location>
</feature>
<dbReference type="InterPro" id="IPR003661">
    <property type="entry name" value="HisK_dim/P_dom"/>
</dbReference>
<dbReference type="InterPro" id="IPR015943">
    <property type="entry name" value="WD40/YVTN_repeat-like_dom_sf"/>
</dbReference>
<dbReference type="PROSITE" id="PS01124">
    <property type="entry name" value="HTH_ARAC_FAMILY_2"/>
    <property type="match status" value="1"/>
</dbReference>
<dbReference type="Gene3D" id="2.130.10.10">
    <property type="entry name" value="YVTN repeat-like/Quinoprotein amine dehydrogenase"/>
    <property type="match status" value="3"/>
</dbReference>
<dbReference type="Gene3D" id="1.10.10.60">
    <property type="entry name" value="Homeodomain-like"/>
    <property type="match status" value="1"/>
</dbReference>
<reference evidence="14 15" key="1">
    <citation type="submission" date="2018-05" db="EMBL/GenBank/DDBJ databases">
        <title>Marinilabilia rubrum sp. nov., isolated from saltern sediment.</title>
        <authorList>
            <person name="Zhang R."/>
        </authorList>
    </citation>
    <scope>NUCLEOTIDE SEQUENCE [LARGE SCALE GENOMIC DNA]</scope>
    <source>
        <strain evidence="14 15">WTE16</strain>
    </source>
</reference>
<dbReference type="SMART" id="SM00388">
    <property type="entry name" value="HisKA"/>
    <property type="match status" value="1"/>
</dbReference>
<keyword evidence="5" id="KW-0418">Kinase</keyword>
<dbReference type="Gene3D" id="2.60.40.10">
    <property type="entry name" value="Immunoglobulins"/>
    <property type="match status" value="1"/>
</dbReference>
<sequence length="1344" mass="154217">MKYILTILLILITAYSGMSAKNQSLDFSFRHINTNNGLNHNSITDIIQDHLGFIWFATENGLHRYDGVNTRIFLHDADNTTSISGNVIYELLEDQNKNFWVATNYGLNLYNEQKGTFNRIPLLNRENQKQVQYYVPAIAEDKGGTIYVSWGNHGICRYNKEKQLLLPLNIDSNSNTQLELGNITELFFDSDNLLWMGSKSEGLFCYNPESGITKNYRKETPGTIRSNFIYSIHEDKYKRIFIGNEGGLDIYNKNTGEFSRFTPNQNTPESFEEEWIWNINSDNNGDLWLCSNRAGLYKVTNHALDLKVVYPDDKDPSSLNDNNIQCFFEDRQGNFWVGTQRGGINYVLNNNSQAFKTLTRNPHKKSTLTHSNVSAIIENKDSLLIIGTDGGGLNIYDLKKGSYIPPQKSRYSIQLSEDAILALHIDSEENLWTGGFLTGLRFYNYGGGKQSWIHDPKNPYSIGHNDVRDIFKDSQNNIWVATNGGGLNFFNPAQEKFKQFKFHPRKNSISSDFTLTITEDKNGFLWLGTYEGLDRINPETFTIKKYDNEHNLSGDWIYSLLTDSKNQLWVGTNMAIHRYDKNSDTFFNLTDSIDLPNEIVSGILEDNSGRLWISTSNGLASFDPQNGETHHYFQEDGLPSNFFNPGAAYKNNEGILFFGTAEGLVYFNPENIKSNSLIPPVYITDISHAPITEKKRQIFSNDTLTLNFKQSASINLYFSALNYINAQKNQYAVMLEGIDQQWKYIGHQKFTTYTNLSPGEYKFRVKASNNDNYWNHEGDYIYLEITPPYYKTDLAYGIYISAFLLLLYFIWRYSFIRARYSDKLKIQRLKAEKAEELSKLKSDFFINISHELSTPLTLILAPVEKMLKTKNQDPRLLQIIYRNAKTLLRLIHELLETQKIEEHQKKTEYSYSDVIAFIKDITGDFQELASKKNIHINFSSTINSCIFPFSPQDLETIIRNLISNAIKYNKESGSVEINIFPDKSNTDLNNHGLEILLKDTGNGIPREKINQIFDRYYRVKESSSNQRGYGIGLHLTKQLVELHHGTIFLESTPGEGTTFHIKLPFIEVSRSGQQEELPPTLNDEKEPVKKGGKKLPDILIAEDNPELVELLKILLNKEFRLTFAQNGFVAMQHIRKHTPDLIITDIMMPEMSGIELCNKIKTEFNTSHIPVIMLTALNSNEMMVKGLETGADDYIAKPFNPDILLVRIKNLLNSREELQKKFLTDIKTTPTDIAISSADEQFLNKLHQIIESHISDSEYDVSNLASEMNMSSITLYRKIKGLTGQSVNPFFRTIRLKRAYELLKTKSMPIPEVAQNVGFNDVKYFRKCFVKQFRKNPSEVCKEI</sequence>
<dbReference type="GO" id="GO:0003700">
    <property type="term" value="F:DNA-binding transcription factor activity"/>
    <property type="evidence" value="ECO:0007669"/>
    <property type="project" value="InterPro"/>
</dbReference>
<dbReference type="CDD" id="cd00082">
    <property type="entry name" value="HisKA"/>
    <property type="match status" value="1"/>
</dbReference>
<dbReference type="OrthoDB" id="9797097at2"/>
<dbReference type="InterPro" id="IPR011006">
    <property type="entry name" value="CheY-like_superfamily"/>
</dbReference>
<dbReference type="SMART" id="SM00387">
    <property type="entry name" value="HATPase_c"/>
    <property type="match status" value="1"/>
</dbReference>
<dbReference type="PRINTS" id="PR00344">
    <property type="entry name" value="BCTRLSENSOR"/>
</dbReference>
<dbReference type="InterPro" id="IPR009057">
    <property type="entry name" value="Homeodomain-like_sf"/>
</dbReference>
<keyword evidence="6" id="KW-0805">Transcription regulation</keyword>
<dbReference type="Pfam" id="PF00512">
    <property type="entry name" value="HisKA"/>
    <property type="match status" value="1"/>
</dbReference>
<dbReference type="GO" id="GO:0043565">
    <property type="term" value="F:sequence-specific DNA binding"/>
    <property type="evidence" value="ECO:0007669"/>
    <property type="project" value="InterPro"/>
</dbReference>
<evidence type="ECO:0000256" key="1">
    <source>
        <dbReference type="ARBA" id="ARBA00000085"/>
    </source>
</evidence>
<evidence type="ECO:0000313" key="14">
    <source>
        <dbReference type="EMBL" id="PWD99393.1"/>
    </source>
</evidence>
<evidence type="ECO:0000259" key="12">
    <source>
        <dbReference type="PROSITE" id="PS50110"/>
    </source>
</evidence>
<name>A0A2U2B8M3_9BACT</name>
<dbReference type="Pfam" id="PF02518">
    <property type="entry name" value="HATPase_c"/>
    <property type="match status" value="1"/>
</dbReference>
<dbReference type="InterPro" id="IPR005467">
    <property type="entry name" value="His_kinase_dom"/>
</dbReference>
<dbReference type="Pfam" id="PF12833">
    <property type="entry name" value="HTH_18"/>
    <property type="match status" value="1"/>
</dbReference>
<dbReference type="Pfam" id="PF00072">
    <property type="entry name" value="Response_reg"/>
    <property type="match status" value="1"/>
</dbReference>
<dbReference type="InterPro" id="IPR036097">
    <property type="entry name" value="HisK_dim/P_sf"/>
</dbReference>
<dbReference type="Gene3D" id="1.10.287.130">
    <property type="match status" value="1"/>
</dbReference>
<dbReference type="PROSITE" id="PS50110">
    <property type="entry name" value="RESPONSE_REGULATORY"/>
    <property type="match status" value="1"/>
</dbReference>
<dbReference type="SUPFAM" id="SSF50998">
    <property type="entry name" value="Quinoprotein alcohol dehydrogenase-like"/>
    <property type="match status" value="1"/>
</dbReference>
<dbReference type="InterPro" id="IPR013783">
    <property type="entry name" value="Ig-like_fold"/>
</dbReference>
<gene>
    <name evidence="14" type="ORF">DDZ16_10315</name>
</gene>
<dbReference type="Gene3D" id="3.30.565.10">
    <property type="entry name" value="Histidine kinase-like ATPase, C-terminal domain"/>
    <property type="match status" value="1"/>
</dbReference>
<feature type="domain" description="Response regulatory" evidence="12">
    <location>
        <begin position="1097"/>
        <end position="1212"/>
    </location>
</feature>
<feature type="domain" description="HTH araC/xylS-type" evidence="10">
    <location>
        <begin position="1244"/>
        <end position="1343"/>
    </location>
</feature>
<keyword evidence="7" id="KW-0804">Transcription</keyword>
<dbReference type="SUPFAM" id="SSF63829">
    <property type="entry name" value="Calcium-dependent phosphotriesterase"/>
    <property type="match status" value="2"/>
</dbReference>
<feature type="domain" description="Histidine kinase" evidence="11">
    <location>
        <begin position="847"/>
        <end position="1067"/>
    </location>
</feature>
<dbReference type="Proteomes" id="UP000244956">
    <property type="component" value="Unassembled WGS sequence"/>
</dbReference>
<dbReference type="PROSITE" id="PS50109">
    <property type="entry name" value="HIS_KIN"/>
    <property type="match status" value="1"/>
</dbReference>
<evidence type="ECO:0000259" key="10">
    <source>
        <dbReference type="PROSITE" id="PS01124"/>
    </source>
</evidence>
<dbReference type="SUPFAM" id="SSF47384">
    <property type="entry name" value="Homodimeric domain of signal transducing histidine kinase"/>
    <property type="match status" value="1"/>
</dbReference>
<dbReference type="GO" id="GO:0000155">
    <property type="term" value="F:phosphorelay sensor kinase activity"/>
    <property type="evidence" value="ECO:0007669"/>
    <property type="project" value="InterPro"/>
</dbReference>
<dbReference type="FunFam" id="3.30.565.10:FF:000006">
    <property type="entry name" value="Sensor histidine kinase WalK"/>
    <property type="match status" value="1"/>
</dbReference>
<proteinExistence type="predicted"/>
<evidence type="ECO:0000259" key="11">
    <source>
        <dbReference type="PROSITE" id="PS50109"/>
    </source>
</evidence>
<keyword evidence="3 8" id="KW-0597">Phosphoprotein</keyword>
<feature type="domain" description="Cadherin" evidence="13">
    <location>
        <begin position="68"/>
        <end position="187"/>
    </location>
</feature>
<comment type="caution">
    <text evidence="14">The sequence shown here is derived from an EMBL/GenBank/DDBJ whole genome shotgun (WGS) entry which is preliminary data.</text>
</comment>
<dbReference type="InterPro" id="IPR001789">
    <property type="entry name" value="Sig_transdc_resp-reg_receiver"/>
</dbReference>
<dbReference type="SMART" id="SM00448">
    <property type="entry name" value="REC"/>
    <property type="match status" value="1"/>
</dbReference>
<evidence type="ECO:0000256" key="9">
    <source>
        <dbReference type="SAM" id="Phobius"/>
    </source>
</evidence>
<keyword evidence="9" id="KW-0812">Transmembrane</keyword>
<dbReference type="GO" id="GO:0007156">
    <property type="term" value="P:homophilic cell adhesion via plasma membrane adhesion molecules"/>
    <property type="evidence" value="ECO:0007669"/>
    <property type="project" value="InterPro"/>
</dbReference>
<comment type="catalytic activity">
    <reaction evidence="1">
        <text>ATP + protein L-histidine = ADP + protein N-phospho-L-histidine.</text>
        <dbReference type="EC" id="2.7.13.3"/>
    </reaction>
</comment>
<dbReference type="EC" id="2.7.13.3" evidence="2"/>
<keyword evidence="4" id="KW-0808">Transferase</keyword>
<dbReference type="SUPFAM" id="SSF55874">
    <property type="entry name" value="ATPase domain of HSP90 chaperone/DNA topoisomerase II/histidine kinase"/>
    <property type="match status" value="1"/>
</dbReference>
<dbReference type="SUPFAM" id="SSF52172">
    <property type="entry name" value="CheY-like"/>
    <property type="match status" value="1"/>
</dbReference>
<evidence type="ECO:0000256" key="7">
    <source>
        <dbReference type="ARBA" id="ARBA00023163"/>
    </source>
</evidence>
<dbReference type="InterPro" id="IPR003594">
    <property type="entry name" value="HATPase_dom"/>
</dbReference>
<dbReference type="InterPro" id="IPR011047">
    <property type="entry name" value="Quinoprotein_ADH-like_sf"/>
</dbReference>
<dbReference type="InterPro" id="IPR018060">
    <property type="entry name" value="HTH_AraC"/>
</dbReference>
<keyword evidence="15" id="KW-1185">Reference proteome</keyword>
<keyword evidence="9" id="KW-1133">Transmembrane helix</keyword>
<dbReference type="InterPro" id="IPR004358">
    <property type="entry name" value="Sig_transdc_His_kin-like_C"/>
</dbReference>
<dbReference type="InterPro" id="IPR011123">
    <property type="entry name" value="Y_Y_Y"/>
</dbReference>
<evidence type="ECO:0000256" key="6">
    <source>
        <dbReference type="ARBA" id="ARBA00023015"/>
    </source>
</evidence>
<feature type="modified residue" description="4-aspartylphosphate" evidence="8">
    <location>
        <position position="1145"/>
    </location>
</feature>
<dbReference type="GO" id="GO:0016020">
    <property type="term" value="C:membrane"/>
    <property type="evidence" value="ECO:0007669"/>
    <property type="project" value="InterPro"/>
</dbReference>
<dbReference type="Pfam" id="PF07494">
    <property type="entry name" value="Reg_prop"/>
    <property type="match status" value="6"/>
</dbReference>
<dbReference type="SUPFAM" id="SSF46689">
    <property type="entry name" value="Homeodomain-like"/>
    <property type="match status" value="1"/>
</dbReference>
<evidence type="ECO:0000256" key="2">
    <source>
        <dbReference type="ARBA" id="ARBA00012438"/>
    </source>
</evidence>
<dbReference type="Gene3D" id="3.40.50.2300">
    <property type="match status" value="1"/>
</dbReference>